<organism evidence="1 2">
    <name type="scientific">Violaceomyces palustris</name>
    <dbReference type="NCBI Taxonomy" id="1673888"/>
    <lineage>
        <taxon>Eukaryota</taxon>
        <taxon>Fungi</taxon>
        <taxon>Dikarya</taxon>
        <taxon>Basidiomycota</taxon>
        <taxon>Ustilaginomycotina</taxon>
        <taxon>Ustilaginomycetes</taxon>
        <taxon>Violaceomycetales</taxon>
        <taxon>Violaceomycetaceae</taxon>
        <taxon>Violaceomyces</taxon>
    </lineage>
</organism>
<proteinExistence type="predicted"/>
<sequence>MSSATSSGIPSDRAGSVSPPTSACASAPVSIPSSPQIQARKKRNNLSCTQCKVRKIRCDRNIPNCQSCVRRGVQHLCRWGDERDDLIFLPPAQQAPVPHPSSSQSSSSTLTRPYDPTPSCGLEPPSLKRARTSDVVESVASIASSHPSATPVSHEDTIGTIVNEVMRRLSSSDVSVIPSIHRPEQNGHSHRGSYPGSSKASSSNGSSSSRPFKYPNAPPGVSMAVDSVNWQSYRPSPAWSPSMSSTTSSSKSARFHSYEQESTSGRSIRTRSDSSNGSVSTARESLPRMGSQTPFTELARFLGKMPSREHMYALVHFYLAELEPLVNCFNSNVLLEQVDQYLTWAAEVKALDAGQHPHHYPWPDANSGAAASKSSHSLATRISGSLSKQGLPHRGQKPSFMNALASPQVPPIPIDVAPSPNHSSNGSTSSSSSAQGLLTPSNYGLLALMCSVIITSCEAMTLAQVATVGYLPGAGSVEQVQALFDEYAAGTLDWLAMSDYLENPTISTLQTIFLLERRWLNQLLVSTCATWISIAIRLARSLGLHLLGSAAQDLERVGSGSGTSSGAPSREEQGRGESNPSPKAHDDVWSTKDQLASLSQRMLTNKPGGKGGALKMVEETDLALRELGRKVWHALISFDWFLSAHSDHCYSVHDQWNHTSAPMDLEDDEVVLLSRESRTSHRFRERLLDAAQASRQTFVSINTAIARATREQVDIEQQAMVTKRSIEYDEVLAIDRNYRCILDSLPDCFRLDGHCERLGSVMEQHAKRPSLAIQRVFLQEQVHHRLLKLHRPFLGKGFQDERYRLSAETCIEAAGVTLAVLAELERVSNPNQRLWNLKPHVFHAALVLQLALLYFSKLPDDPDARSHEAPPPLVSQEDALEFNVKIRRGIEFIRNCERNASEKTRSFEGPLRLLAKLSKEVQDAFDSKGSGGGGHFSIPSDLLFKPLVHPPRIPTAAGTAELSSNQSLVPAPSSNSSSFLRIPNPSSADDEDASAASKGSSTTTTCSTTSPRLAHDAIATTPGAWLRSAADAAQNDVDPSETNVRPADEDAQQQQQQESTQQLIDTLLLDATAFDFMDLNTCDAALGFDLSFLSEPFFAATPQRLVVQE</sequence>
<name>A0ACD0P6Z8_9BASI</name>
<gene>
    <name evidence="1" type="ORF">IE53DRAFT_383675</name>
</gene>
<dbReference type="EMBL" id="KZ819709">
    <property type="protein sequence ID" value="PWN53782.1"/>
    <property type="molecule type" value="Genomic_DNA"/>
</dbReference>
<reference evidence="1 2" key="1">
    <citation type="journal article" date="2018" name="Mol. Biol. Evol.">
        <title>Broad Genomic Sampling Reveals a Smut Pathogenic Ancestry of the Fungal Clade Ustilaginomycotina.</title>
        <authorList>
            <person name="Kijpornyongpan T."/>
            <person name="Mondo S.J."/>
            <person name="Barry K."/>
            <person name="Sandor L."/>
            <person name="Lee J."/>
            <person name="Lipzen A."/>
            <person name="Pangilinan J."/>
            <person name="LaButti K."/>
            <person name="Hainaut M."/>
            <person name="Henrissat B."/>
            <person name="Grigoriev I.V."/>
            <person name="Spatafora J.W."/>
            <person name="Aime M.C."/>
        </authorList>
    </citation>
    <scope>NUCLEOTIDE SEQUENCE [LARGE SCALE GENOMIC DNA]</scope>
    <source>
        <strain evidence="1 2">SA 807</strain>
    </source>
</reference>
<accession>A0ACD0P6Z8</accession>
<keyword evidence="2" id="KW-1185">Reference proteome</keyword>
<evidence type="ECO:0000313" key="1">
    <source>
        <dbReference type="EMBL" id="PWN53782.1"/>
    </source>
</evidence>
<dbReference type="Proteomes" id="UP000245626">
    <property type="component" value="Unassembled WGS sequence"/>
</dbReference>
<evidence type="ECO:0000313" key="2">
    <source>
        <dbReference type="Proteomes" id="UP000245626"/>
    </source>
</evidence>
<protein>
    <submittedName>
        <fullName evidence="1">Uncharacterized protein</fullName>
    </submittedName>
</protein>